<dbReference type="CDD" id="cd00158">
    <property type="entry name" value="RHOD"/>
    <property type="match status" value="1"/>
</dbReference>
<proteinExistence type="predicted"/>
<evidence type="ECO:0000313" key="2">
    <source>
        <dbReference type="EMBL" id="MBM6674162.1"/>
    </source>
</evidence>
<dbReference type="InterPro" id="IPR001763">
    <property type="entry name" value="Rhodanese-like_dom"/>
</dbReference>
<dbReference type="Pfam" id="PF00581">
    <property type="entry name" value="Rhodanese"/>
    <property type="match status" value="1"/>
</dbReference>
<name>A0A938WS18_9BACT</name>
<dbReference type="Gene3D" id="3.40.250.10">
    <property type="entry name" value="Rhodanese-like domain"/>
    <property type="match status" value="1"/>
</dbReference>
<reference evidence="2" key="1">
    <citation type="submission" date="2020-08" db="EMBL/GenBank/DDBJ databases">
        <authorList>
            <person name="Cejkova D."/>
            <person name="Kubasova T."/>
            <person name="Jahodarova E."/>
            <person name="Rychlik I."/>
        </authorList>
    </citation>
    <scope>NUCLEOTIDE SEQUENCE</scope>
    <source>
        <strain evidence="2">An824</strain>
    </source>
</reference>
<evidence type="ECO:0000259" key="1">
    <source>
        <dbReference type="PROSITE" id="PS50206"/>
    </source>
</evidence>
<dbReference type="RefSeq" id="WP_205105277.1">
    <property type="nucleotide sequence ID" value="NZ_JACJJG010000056.1"/>
</dbReference>
<sequence>MNKLILSAMTLFGSCLCSCGQQDFKTVDADEFEKAVSTDTVQLVDVRTADEFNEGHIASPNIKNIDVKQADFIQRADSELDKGKTVAVYCRSGKRSADAAGQLTDIGFKVINLDGGILEWQKRGKATAR</sequence>
<dbReference type="Proteomes" id="UP000706891">
    <property type="component" value="Unassembled WGS sequence"/>
</dbReference>
<dbReference type="InterPro" id="IPR036873">
    <property type="entry name" value="Rhodanese-like_dom_sf"/>
</dbReference>
<dbReference type="InterPro" id="IPR050229">
    <property type="entry name" value="GlpE_sulfurtransferase"/>
</dbReference>
<accession>A0A938WS18</accession>
<reference evidence="2" key="2">
    <citation type="journal article" date="2021" name="Sci. Rep.">
        <title>The distribution of antibiotic resistance genes in chicken gut microbiota commensals.</title>
        <authorList>
            <person name="Juricova H."/>
            <person name="Matiasovicova J."/>
            <person name="Kubasova T."/>
            <person name="Cejkova D."/>
            <person name="Rychlik I."/>
        </authorList>
    </citation>
    <scope>NUCLEOTIDE SEQUENCE</scope>
    <source>
        <strain evidence="2">An824</strain>
    </source>
</reference>
<comment type="caution">
    <text evidence="2">The sequence shown here is derived from an EMBL/GenBank/DDBJ whole genome shotgun (WGS) entry which is preliminary data.</text>
</comment>
<feature type="domain" description="Rhodanese" evidence="1">
    <location>
        <begin position="37"/>
        <end position="129"/>
    </location>
</feature>
<gene>
    <name evidence="2" type="ORF">H6A34_09775</name>
</gene>
<protein>
    <submittedName>
        <fullName evidence="2">Rhodanese-like domain-containing protein</fullName>
    </submittedName>
</protein>
<dbReference type="EMBL" id="JACJJG010000056">
    <property type="protein sequence ID" value="MBM6674162.1"/>
    <property type="molecule type" value="Genomic_DNA"/>
</dbReference>
<dbReference type="PROSITE" id="PS50206">
    <property type="entry name" value="RHODANESE_3"/>
    <property type="match status" value="1"/>
</dbReference>
<dbReference type="PANTHER" id="PTHR43031:SF1">
    <property type="entry name" value="PYRIDINE NUCLEOTIDE-DISULPHIDE OXIDOREDUCTASE"/>
    <property type="match status" value="1"/>
</dbReference>
<dbReference type="PROSITE" id="PS51257">
    <property type="entry name" value="PROKAR_LIPOPROTEIN"/>
    <property type="match status" value="1"/>
</dbReference>
<evidence type="ECO:0000313" key="3">
    <source>
        <dbReference type="Proteomes" id="UP000706891"/>
    </source>
</evidence>
<organism evidence="2 3">
    <name type="scientific">Marseilla massiliensis</name>
    <dbReference type="NCBI Taxonomy" id="1841864"/>
    <lineage>
        <taxon>Bacteria</taxon>
        <taxon>Pseudomonadati</taxon>
        <taxon>Bacteroidota</taxon>
        <taxon>Bacteroidia</taxon>
        <taxon>Bacteroidales</taxon>
        <taxon>Prevotellaceae</taxon>
        <taxon>Marseilla</taxon>
    </lineage>
</organism>
<dbReference type="AlphaFoldDB" id="A0A938WS18"/>
<keyword evidence="3" id="KW-1185">Reference proteome</keyword>
<dbReference type="SMART" id="SM00450">
    <property type="entry name" value="RHOD"/>
    <property type="match status" value="1"/>
</dbReference>
<dbReference type="PANTHER" id="PTHR43031">
    <property type="entry name" value="FAD-DEPENDENT OXIDOREDUCTASE"/>
    <property type="match status" value="1"/>
</dbReference>
<dbReference type="SUPFAM" id="SSF52821">
    <property type="entry name" value="Rhodanese/Cell cycle control phosphatase"/>
    <property type="match status" value="1"/>
</dbReference>